<dbReference type="Pfam" id="PF00753">
    <property type="entry name" value="Lactamase_B"/>
    <property type="match status" value="2"/>
</dbReference>
<sequence length="221" mass="25395">MNKQTFEQNDLFFTKNIVDPLYNNIWLIGSKKTKNAILIDAPPDINNIKKILINNQWNINAIFITHNHYDHVDGLKDIISLLDKEIEIWIGKNDSVKLKELEINPKYIKYYENSKQYKLNQTKIKFISTPGHTQGSTCILIEDNLFSGDTLFPGGPGRTQDSESFKILIDSIENKLLNLSRHTIVHPGHGDDTNIKKSLNEFLIFKSKNLNIDNLSGNITW</sequence>
<evidence type="ECO:0000259" key="5">
    <source>
        <dbReference type="SMART" id="SM00849"/>
    </source>
</evidence>
<gene>
    <name evidence="6" type="ORF">METZ01_LOCUS273251</name>
</gene>
<organism evidence="6">
    <name type="scientific">marine metagenome</name>
    <dbReference type="NCBI Taxonomy" id="408172"/>
    <lineage>
        <taxon>unclassified sequences</taxon>
        <taxon>metagenomes</taxon>
        <taxon>ecological metagenomes</taxon>
    </lineage>
</organism>
<dbReference type="CDD" id="cd06262">
    <property type="entry name" value="metallo-hydrolase-like_MBL-fold"/>
    <property type="match status" value="1"/>
</dbReference>
<keyword evidence="3" id="KW-0378">Hydrolase</keyword>
<dbReference type="SUPFAM" id="SSF56281">
    <property type="entry name" value="Metallo-hydrolase/oxidoreductase"/>
    <property type="match status" value="1"/>
</dbReference>
<evidence type="ECO:0000256" key="2">
    <source>
        <dbReference type="ARBA" id="ARBA00022723"/>
    </source>
</evidence>
<proteinExistence type="predicted"/>
<dbReference type="AlphaFoldDB" id="A0A382KBK0"/>
<dbReference type="PANTHER" id="PTHR46233:SF3">
    <property type="entry name" value="HYDROXYACYLGLUTATHIONE HYDROLASE GLOC"/>
    <property type="match status" value="1"/>
</dbReference>
<dbReference type="InterPro" id="IPR051453">
    <property type="entry name" value="MBL_Glyoxalase_II"/>
</dbReference>
<reference evidence="6" key="1">
    <citation type="submission" date="2018-05" db="EMBL/GenBank/DDBJ databases">
        <authorList>
            <person name="Lanie J.A."/>
            <person name="Ng W.-L."/>
            <person name="Kazmierczak K.M."/>
            <person name="Andrzejewski T.M."/>
            <person name="Davidsen T.M."/>
            <person name="Wayne K.J."/>
            <person name="Tettelin H."/>
            <person name="Glass J.I."/>
            <person name="Rusch D."/>
            <person name="Podicherti R."/>
            <person name="Tsui H.-C.T."/>
            <person name="Winkler M.E."/>
        </authorList>
    </citation>
    <scope>NUCLEOTIDE SEQUENCE</scope>
</reference>
<name>A0A382KBK0_9ZZZZ</name>
<accession>A0A382KBK0</accession>
<dbReference type="Gene3D" id="3.60.15.10">
    <property type="entry name" value="Ribonuclease Z/Hydroxyacylglutathione hydrolase-like"/>
    <property type="match status" value="1"/>
</dbReference>
<dbReference type="GO" id="GO:0016787">
    <property type="term" value="F:hydrolase activity"/>
    <property type="evidence" value="ECO:0007669"/>
    <property type="project" value="UniProtKB-KW"/>
</dbReference>
<feature type="domain" description="Metallo-beta-lactamase" evidence="5">
    <location>
        <begin position="22"/>
        <end position="189"/>
    </location>
</feature>
<dbReference type="EMBL" id="UINC01078891">
    <property type="protein sequence ID" value="SVC20397.1"/>
    <property type="molecule type" value="Genomic_DNA"/>
</dbReference>
<dbReference type="SMART" id="SM00849">
    <property type="entry name" value="Lactamase_B"/>
    <property type="match status" value="1"/>
</dbReference>
<keyword evidence="4" id="KW-0862">Zinc</keyword>
<evidence type="ECO:0000313" key="6">
    <source>
        <dbReference type="EMBL" id="SVC20397.1"/>
    </source>
</evidence>
<evidence type="ECO:0000256" key="4">
    <source>
        <dbReference type="ARBA" id="ARBA00022833"/>
    </source>
</evidence>
<dbReference type="GO" id="GO:0046872">
    <property type="term" value="F:metal ion binding"/>
    <property type="evidence" value="ECO:0007669"/>
    <property type="project" value="UniProtKB-KW"/>
</dbReference>
<protein>
    <recommendedName>
        <fullName evidence="5">Metallo-beta-lactamase domain-containing protein</fullName>
    </recommendedName>
</protein>
<dbReference type="PANTHER" id="PTHR46233">
    <property type="entry name" value="HYDROXYACYLGLUTATHIONE HYDROLASE GLOC"/>
    <property type="match status" value="1"/>
</dbReference>
<dbReference type="InterPro" id="IPR036866">
    <property type="entry name" value="RibonucZ/Hydroxyglut_hydro"/>
</dbReference>
<evidence type="ECO:0000256" key="3">
    <source>
        <dbReference type="ARBA" id="ARBA00022801"/>
    </source>
</evidence>
<evidence type="ECO:0000256" key="1">
    <source>
        <dbReference type="ARBA" id="ARBA00001947"/>
    </source>
</evidence>
<keyword evidence="2" id="KW-0479">Metal-binding</keyword>
<dbReference type="InterPro" id="IPR001279">
    <property type="entry name" value="Metallo-B-lactamas"/>
</dbReference>
<comment type="cofactor">
    <cofactor evidence="1">
        <name>Zn(2+)</name>
        <dbReference type="ChEBI" id="CHEBI:29105"/>
    </cofactor>
</comment>